<evidence type="ECO:0008006" key="6">
    <source>
        <dbReference type="Google" id="ProtNLM"/>
    </source>
</evidence>
<keyword evidence="3" id="KW-0732">Signal</keyword>
<keyword evidence="2" id="KW-0472">Membrane</keyword>
<feature type="transmembrane region" description="Helical" evidence="2">
    <location>
        <begin position="357"/>
        <end position="378"/>
    </location>
</feature>
<reference evidence="4 5" key="1">
    <citation type="submission" date="2016-10" db="EMBL/GenBank/DDBJ databases">
        <title>Genome sequence of the basidiomycete white-rot fungus Trametes pubescens.</title>
        <authorList>
            <person name="Makela M.R."/>
            <person name="Granchi Z."/>
            <person name="Peng M."/>
            <person name="De Vries R.P."/>
            <person name="Grigoriev I."/>
            <person name="Riley R."/>
            <person name="Hilden K."/>
        </authorList>
    </citation>
    <scope>NUCLEOTIDE SEQUENCE [LARGE SCALE GENOMIC DNA]</scope>
    <source>
        <strain evidence="4 5">FBCC735</strain>
    </source>
</reference>
<organism evidence="4 5">
    <name type="scientific">Trametes pubescens</name>
    <name type="common">White-rot fungus</name>
    <dbReference type="NCBI Taxonomy" id="154538"/>
    <lineage>
        <taxon>Eukaryota</taxon>
        <taxon>Fungi</taxon>
        <taxon>Dikarya</taxon>
        <taxon>Basidiomycota</taxon>
        <taxon>Agaricomycotina</taxon>
        <taxon>Agaricomycetes</taxon>
        <taxon>Polyporales</taxon>
        <taxon>Polyporaceae</taxon>
        <taxon>Trametes</taxon>
    </lineage>
</organism>
<evidence type="ECO:0000256" key="3">
    <source>
        <dbReference type="SAM" id="SignalP"/>
    </source>
</evidence>
<gene>
    <name evidence="4" type="ORF">TRAPUB_6218</name>
</gene>
<evidence type="ECO:0000313" key="5">
    <source>
        <dbReference type="Proteomes" id="UP000184267"/>
    </source>
</evidence>
<proteinExistence type="predicted"/>
<keyword evidence="2" id="KW-1133">Transmembrane helix</keyword>
<feature type="region of interest" description="Disordered" evidence="1">
    <location>
        <begin position="311"/>
        <end position="351"/>
    </location>
</feature>
<dbReference type="Proteomes" id="UP000184267">
    <property type="component" value="Unassembled WGS sequence"/>
</dbReference>
<dbReference type="OrthoDB" id="2564904at2759"/>
<feature type="chain" id="PRO_5011956680" description="Mannoprotein" evidence="3">
    <location>
        <begin position="22"/>
        <end position="379"/>
    </location>
</feature>
<evidence type="ECO:0000256" key="2">
    <source>
        <dbReference type="SAM" id="Phobius"/>
    </source>
</evidence>
<name>A0A1M2V6K5_TRAPU</name>
<dbReference type="OMA" id="DLCQHIY"/>
<feature type="signal peptide" evidence="3">
    <location>
        <begin position="1"/>
        <end position="21"/>
    </location>
</feature>
<evidence type="ECO:0000256" key="1">
    <source>
        <dbReference type="SAM" id="MobiDB-lite"/>
    </source>
</evidence>
<protein>
    <recommendedName>
        <fullName evidence="6">Mannoprotein</fullName>
    </recommendedName>
</protein>
<evidence type="ECO:0000313" key="4">
    <source>
        <dbReference type="EMBL" id="OJT03221.1"/>
    </source>
</evidence>
<keyword evidence="2" id="KW-0812">Transmembrane</keyword>
<comment type="caution">
    <text evidence="4">The sequence shown here is derived from an EMBL/GenBank/DDBJ whole genome shotgun (WGS) entry which is preliminary data.</text>
</comment>
<keyword evidence="5" id="KW-1185">Reference proteome</keyword>
<dbReference type="AlphaFoldDB" id="A0A1M2V6K5"/>
<dbReference type="EMBL" id="MNAD01001625">
    <property type="protein sequence ID" value="OJT03221.1"/>
    <property type="molecule type" value="Genomic_DNA"/>
</dbReference>
<dbReference type="STRING" id="154538.A0A1M2V6K5"/>
<accession>A0A1M2V6K5</accession>
<sequence>MSPVALSALLAFAAASTGVLAQDSTATSFVPLASKVFSWDDLPYQADTDDLVRGRQSGYNRCNSTTEGAESLCQTAVINHLDDFCLWAPMQPNTSIGDSEGEEVAWCTKKGHGSRLIPAGAITGVQLTKTPGYIQVVGFIDQTKINILSGDGGGELDPHGADLRGNPLGGLVYSNAFGTNTDNNTYTQVHEWHNFMGSNSFCFKVCDPSGPNAADLCQHIYDRIGVSYNCPTAAQDGTFEYCDGDNQDPPGIYTSNGQVVTYTQPAESLGVISSMPYDPKVPASSNCVQMASSALFTDLAVATGAASSGASGSATASGASATATGTNKASGSGTATRTGASAGASATGAATGDSNGVAAFGVSAISTLAGVMAAVAFLA</sequence>